<feature type="transmembrane region" description="Helical" evidence="8">
    <location>
        <begin position="453"/>
        <end position="473"/>
    </location>
</feature>
<dbReference type="Proteomes" id="UP000473325">
    <property type="component" value="Unassembled WGS sequence"/>
</dbReference>
<dbReference type="InterPro" id="IPR003010">
    <property type="entry name" value="C-N_Hydrolase"/>
</dbReference>
<evidence type="ECO:0000256" key="2">
    <source>
        <dbReference type="ARBA" id="ARBA00022475"/>
    </source>
</evidence>
<reference evidence="11 12" key="1">
    <citation type="submission" date="2019-12" db="EMBL/GenBank/DDBJ databases">
        <authorList>
            <person name="Kun Z."/>
        </authorList>
    </citation>
    <scope>NUCLEOTIDE SEQUENCE [LARGE SCALE GENOMIC DNA]</scope>
    <source>
        <strain evidence="11 12">YIM 123512</strain>
    </source>
</reference>
<comment type="caution">
    <text evidence="11">The sequence shown here is derived from an EMBL/GenBank/DDBJ whole genome shotgun (WGS) entry which is preliminary data.</text>
</comment>
<organism evidence="11 12">
    <name type="scientific">Nocardioides flavescens</name>
    <dbReference type="NCBI Taxonomy" id="2691959"/>
    <lineage>
        <taxon>Bacteria</taxon>
        <taxon>Bacillati</taxon>
        <taxon>Actinomycetota</taxon>
        <taxon>Actinomycetes</taxon>
        <taxon>Propionibacteriales</taxon>
        <taxon>Nocardioidaceae</taxon>
        <taxon>Nocardioides</taxon>
    </lineage>
</organism>
<keyword evidence="11" id="KW-0449">Lipoprotein</keyword>
<sequence length="501" mass="53351">MPVAVAGFVLSTRGSDARPFRSGLWAGLVFGVVFYFSHIFWMRAVGIPAWIALSTLEALFYGLMGGASALLQRHRWWPLWFASAWAAIEVLRSGWPLSGMPWGRLAFGVVDTPLAEALPYAGAVGVSFLAALLGALLAWVVRGAHGPAAGERGRVTAAVVLAALVAVLAVPALAPWRAEETGTFDVAVVQGDVPGPGDDILYDFRRVTQNHVDATVDLGARIDAGETTRPDLVLWPENSTATDPFADEQTHAGILEAVAAVDVPVLVGAIVDGTGPDQVLNQGIVWDPVTGAGERYTKRNPVPFGEYIPWRAVFTKYQFFDRLREVGRDMLHGTRDEPLPIDGVPVADAICFDIAYDDGLVAQVRNGAELLVVQSSNATFIRTDQIDQQFAITRLRALETGRWVAVATTNGVSGVIAPDGTVVATAEPRTRAVLQEEVGLVDGLTPAMRIGPWSGRAAAALGALGVLLGLLAYRRSGRGDRSAAPAHDEQENGVTRVSEPA</sequence>
<evidence type="ECO:0000256" key="8">
    <source>
        <dbReference type="HAMAP-Rule" id="MF_01148"/>
    </source>
</evidence>
<evidence type="ECO:0000256" key="5">
    <source>
        <dbReference type="ARBA" id="ARBA00022989"/>
    </source>
</evidence>
<dbReference type="PANTHER" id="PTHR38686">
    <property type="entry name" value="APOLIPOPROTEIN N-ACYLTRANSFERASE"/>
    <property type="match status" value="1"/>
</dbReference>
<feature type="transmembrane region" description="Helical" evidence="8">
    <location>
        <begin position="117"/>
        <end position="141"/>
    </location>
</feature>
<feature type="transmembrane region" description="Helical" evidence="8">
    <location>
        <begin position="47"/>
        <end position="64"/>
    </location>
</feature>
<dbReference type="GO" id="GO:0005886">
    <property type="term" value="C:plasma membrane"/>
    <property type="evidence" value="ECO:0007669"/>
    <property type="project" value="UniProtKB-SubCell"/>
</dbReference>
<dbReference type="Pfam" id="PF00795">
    <property type="entry name" value="CN_hydrolase"/>
    <property type="match status" value="1"/>
</dbReference>
<evidence type="ECO:0000256" key="9">
    <source>
        <dbReference type="SAM" id="MobiDB-lite"/>
    </source>
</evidence>
<dbReference type="InterPro" id="IPR036526">
    <property type="entry name" value="C-N_Hydrolase_sf"/>
</dbReference>
<evidence type="ECO:0000313" key="11">
    <source>
        <dbReference type="EMBL" id="MXG88905.1"/>
    </source>
</evidence>
<keyword evidence="6 8" id="KW-0472">Membrane</keyword>
<keyword evidence="3 8" id="KW-0808">Transferase</keyword>
<evidence type="ECO:0000256" key="6">
    <source>
        <dbReference type="ARBA" id="ARBA00023136"/>
    </source>
</evidence>
<evidence type="ECO:0000256" key="7">
    <source>
        <dbReference type="ARBA" id="ARBA00023315"/>
    </source>
</evidence>
<feature type="transmembrane region" description="Helical" evidence="8">
    <location>
        <begin position="23"/>
        <end position="41"/>
    </location>
</feature>
<gene>
    <name evidence="8 11" type="primary">lnt</name>
    <name evidence="11" type="ORF">GRQ65_05005</name>
</gene>
<protein>
    <recommendedName>
        <fullName evidence="8">Apolipoprotein N-acyltransferase</fullName>
        <shortName evidence="8">ALP N-acyltransferase</shortName>
        <ecNumber evidence="8">2.3.1.269</ecNumber>
    </recommendedName>
</protein>
<dbReference type="UniPathway" id="UPA00666"/>
<keyword evidence="12" id="KW-1185">Reference proteome</keyword>
<feature type="region of interest" description="Disordered" evidence="9">
    <location>
        <begin position="479"/>
        <end position="501"/>
    </location>
</feature>
<proteinExistence type="inferred from homology"/>
<comment type="pathway">
    <text evidence="8">Protein modification; lipoprotein biosynthesis (N-acyl transfer).</text>
</comment>
<comment type="catalytic activity">
    <reaction evidence="8">
        <text>N-terminal S-1,2-diacyl-sn-glyceryl-L-cysteinyl-[lipoprotein] + a glycerophospholipid = N-acyl-S-1,2-diacyl-sn-glyceryl-L-cysteinyl-[lipoprotein] + a 2-acyl-sn-glycero-3-phospholipid + H(+)</text>
        <dbReference type="Rhea" id="RHEA:48228"/>
        <dbReference type="Rhea" id="RHEA-COMP:14681"/>
        <dbReference type="Rhea" id="RHEA-COMP:14684"/>
        <dbReference type="ChEBI" id="CHEBI:15378"/>
        <dbReference type="ChEBI" id="CHEBI:136912"/>
        <dbReference type="ChEBI" id="CHEBI:140656"/>
        <dbReference type="ChEBI" id="CHEBI:140657"/>
        <dbReference type="ChEBI" id="CHEBI:140660"/>
        <dbReference type="EC" id="2.3.1.269"/>
    </reaction>
</comment>
<comment type="similarity">
    <text evidence="8">Belongs to the CN hydrolase family. Apolipoprotein N-acyltransferase subfamily.</text>
</comment>
<keyword evidence="7 8" id="KW-0012">Acyltransferase</keyword>
<evidence type="ECO:0000313" key="12">
    <source>
        <dbReference type="Proteomes" id="UP000473325"/>
    </source>
</evidence>
<keyword evidence="5 8" id="KW-1133">Transmembrane helix</keyword>
<name>A0A6L7EX99_9ACTN</name>
<dbReference type="AlphaFoldDB" id="A0A6L7EX99"/>
<dbReference type="Pfam" id="PF20154">
    <property type="entry name" value="LNT_N"/>
    <property type="match status" value="1"/>
</dbReference>
<feature type="compositionally biased region" description="Basic and acidic residues" evidence="9">
    <location>
        <begin position="479"/>
        <end position="490"/>
    </location>
</feature>
<dbReference type="EC" id="2.3.1.269" evidence="8"/>
<dbReference type="SUPFAM" id="SSF56317">
    <property type="entry name" value="Carbon-nitrogen hydrolase"/>
    <property type="match status" value="1"/>
</dbReference>
<dbReference type="EMBL" id="WUEK01000002">
    <property type="protein sequence ID" value="MXG88905.1"/>
    <property type="molecule type" value="Genomic_DNA"/>
</dbReference>
<dbReference type="InterPro" id="IPR004563">
    <property type="entry name" value="Apolipo_AcylTrfase"/>
</dbReference>
<accession>A0A6L7EX99</accession>
<dbReference type="GO" id="GO:0042158">
    <property type="term" value="P:lipoprotein biosynthetic process"/>
    <property type="evidence" value="ECO:0007669"/>
    <property type="project" value="UniProtKB-UniRule"/>
</dbReference>
<comment type="subcellular location">
    <subcellularLocation>
        <location evidence="1 8">Cell membrane</location>
        <topology evidence="1 8">Multi-pass membrane protein</topology>
    </subcellularLocation>
</comment>
<comment type="function">
    <text evidence="8">Catalyzes the phospholipid dependent N-acylation of the N-terminal cysteine of apolipoprotein, the last step in lipoprotein maturation.</text>
</comment>
<dbReference type="CDD" id="cd07571">
    <property type="entry name" value="ALP_N-acyl_transferase"/>
    <property type="match status" value="1"/>
</dbReference>
<dbReference type="PANTHER" id="PTHR38686:SF1">
    <property type="entry name" value="APOLIPOPROTEIN N-ACYLTRANSFERASE"/>
    <property type="match status" value="1"/>
</dbReference>
<evidence type="ECO:0000256" key="4">
    <source>
        <dbReference type="ARBA" id="ARBA00022692"/>
    </source>
</evidence>
<evidence type="ECO:0000256" key="1">
    <source>
        <dbReference type="ARBA" id="ARBA00004651"/>
    </source>
</evidence>
<dbReference type="NCBIfam" id="TIGR00546">
    <property type="entry name" value="lnt"/>
    <property type="match status" value="1"/>
</dbReference>
<feature type="domain" description="CN hydrolase" evidence="10">
    <location>
        <begin position="184"/>
        <end position="440"/>
    </location>
</feature>
<keyword evidence="4 8" id="KW-0812">Transmembrane</keyword>
<dbReference type="HAMAP" id="MF_01148">
    <property type="entry name" value="Lnt"/>
    <property type="match status" value="1"/>
</dbReference>
<dbReference type="InterPro" id="IPR045378">
    <property type="entry name" value="LNT_N"/>
</dbReference>
<dbReference type="GO" id="GO:0016410">
    <property type="term" value="F:N-acyltransferase activity"/>
    <property type="evidence" value="ECO:0007669"/>
    <property type="project" value="UniProtKB-UniRule"/>
</dbReference>
<feature type="transmembrane region" description="Helical" evidence="8">
    <location>
        <begin position="153"/>
        <end position="174"/>
    </location>
</feature>
<dbReference type="Gene3D" id="3.60.110.10">
    <property type="entry name" value="Carbon-nitrogen hydrolase"/>
    <property type="match status" value="1"/>
</dbReference>
<comment type="caution">
    <text evidence="8">Lacks conserved residue(s) required for the propagation of feature annotation.</text>
</comment>
<keyword evidence="2 8" id="KW-1003">Cell membrane</keyword>
<evidence type="ECO:0000259" key="10">
    <source>
        <dbReference type="PROSITE" id="PS50263"/>
    </source>
</evidence>
<evidence type="ECO:0000256" key="3">
    <source>
        <dbReference type="ARBA" id="ARBA00022679"/>
    </source>
</evidence>
<dbReference type="PROSITE" id="PS50263">
    <property type="entry name" value="CN_HYDROLASE"/>
    <property type="match status" value="1"/>
</dbReference>